<reference evidence="1 2" key="1">
    <citation type="submission" date="2019-01" db="EMBL/GenBank/DDBJ databases">
        <title>Sequencing of cultivated peanut Arachis hypogaea provides insights into genome evolution and oil improvement.</title>
        <authorList>
            <person name="Chen X."/>
        </authorList>
    </citation>
    <scope>NUCLEOTIDE SEQUENCE [LARGE SCALE GENOMIC DNA]</scope>
    <source>
        <strain evidence="2">cv. Fuhuasheng</strain>
        <tissue evidence="1">Leaves</tissue>
    </source>
</reference>
<comment type="caution">
    <text evidence="1">The sequence shown here is derived from an EMBL/GenBank/DDBJ whole genome shotgun (WGS) entry which is preliminary data.</text>
</comment>
<keyword evidence="2" id="KW-1185">Reference proteome</keyword>
<accession>A0A444X4P6</accession>
<gene>
    <name evidence="1" type="ORF">Ahy_B10g104093</name>
</gene>
<evidence type="ECO:0000313" key="2">
    <source>
        <dbReference type="Proteomes" id="UP000289738"/>
    </source>
</evidence>
<name>A0A444X4P6_ARAHY</name>
<dbReference type="Proteomes" id="UP000289738">
    <property type="component" value="Chromosome B10"/>
</dbReference>
<dbReference type="AlphaFoldDB" id="A0A444X4P6"/>
<dbReference type="EMBL" id="SDMP01000020">
    <property type="protein sequence ID" value="RYQ84644.1"/>
    <property type="molecule type" value="Genomic_DNA"/>
</dbReference>
<evidence type="ECO:0000313" key="1">
    <source>
        <dbReference type="EMBL" id="RYQ84644.1"/>
    </source>
</evidence>
<protein>
    <submittedName>
        <fullName evidence="1">Uncharacterized protein</fullName>
    </submittedName>
</protein>
<organism evidence="1 2">
    <name type="scientific">Arachis hypogaea</name>
    <name type="common">Peanut</name>
    <dbReference type="NCBI Taxonomy" id="3818"/>
    <lineage>
        <taxon>Eukaryota</taxon>
        <taxon>Viridiplantae</taxon>
        <taxon>Streptophyta</taxon>
        <taxon>Embryophyta</taxon>
        <taxon>Tracheophyta</taxon>
        <taxon>Spermatophyta</taxon>
        <taxon>Magnoliopsida</taxon>
        <taxon>eudicotyledons</taxon>
        <taxon>Gunneridae</taxon>
        <taxon>Pentapetalae</taxon>
        <taxon>rosids</taxon>
        <taxon>fabids</taxon>
        <taxon>Fabales</taxon>
        <taxon>Fabaceae</taxon>
        <taxon>Papilionoideae</taxon>
        <taxon>50 kb inversion clade</taxon>
        <taxon>dalbergioids sensu lato</taxon>
        <taxon>Dalbergieae</taxon>
        <taxon>Pterocarpus clade</taxon>
        <taxon>Arachis</taxon>
    </lineage>
</organism>
<proteinExistence type="predicted"/>
<sequence>MQNIYHCCAISSRSILIVGGQHVSHIFTEHYAVYHDMIQRTWMTL</sequence>